<dbReference type="EMBL" id="AP004881">
    <property type="protein sequence ID" value="BAD19588.1"/>
    <property type="molecule type" value="Genomic_DNA"/>
</dbReference>
<organism evidence="2 4">
    <name type="scientific">Oryza sativa subsp. japonica</name>
    <name type="common">Rice</name>
    <dbReference type="NCBI Taxonomy" id="39947"/>
    <lineage>
        <taxon>Eukaryota</taxon>
        <taxon>Viridiplantae</taxon>
        <taxon>Streptophyta</taxon>
        <taxon>Embryophyta</taxon>
        <taxon>Tracheophyta</taxon>
        <taxon>Spermatophyta</taxon>
        <taxon>Magnoliopsida</taxon>
        <taxon>Liliopsida</taxon>
        <taxon>Poales</taxon>
        <taxon>Poaceae</taxon>
        <taxon>BOP clade</taxon>
        <taxon>Oryzoideae</taxon>
        <taxon>Oryzeae</taxon>
        <taxon>Oryzinae</taxon>
        <taxon>Oryza</taxon>
        <taxon>Oryza sativa</taxon>
    </lineage>
</organism>
<reference evidence="3 4" key="3">
    <citation type="journal article" date="2005" name="Nature">
        <title>The map-based sequence of the rice genome.</title>
        <authorList>
            <consortium name="International rice genome sequencing project (IRGSP)"/>
            <person name="Matsumoto T."/>
            <person name="Wu J."/>
            <person name="Kanamori H."/>
            <person name="Katayose Y."/>
            <person name="Fujisawa M."/>
            <person name="Namiki N."/>
            <person name="Mizuno H."/>
            <person name="Yamamoto K."/>
            <person name="Antonio B.A."/>
            <person name="Baba T."/>
            <person name="Sakata K."/>
            <person name="Nagamura Y."/>
            <person name="Aoki H."/>
            <person name="Arikawa K."/>
            <person name="Arita K."/>
            <person name="Bito T."/>
            <person name="Chiden Y."/>
            <person name="Fujitsuka N."/>
            <person name="Fukunaka R."/>
            <person name="Hamada M."/>
            <person name="Harada C."/>
            <person name="Hayashi A."/>
            <person name="Hijishita S."/>
            <person name="Honda M."/>
            <person name="Hosokawa S."/>
            <person name="Ichikawa Y."/>
            <person name="Idonuma A."/>
            <person name="Iijima M."/>
            <person name="Ikeda M."/>
            <person name="Ikeno M."/>
            <person name="Ito K."/>
            <person name="Ito S."/>
            <person name="Ito T."/>
            <person name="Ito Y."/>
            <person name="Ito Y."/>
            <person name="Iwabuchi A."/>
            <person name="Kamiya K."/>
            <person name="Karasawa W."/>
            <person name="Kurita K."/>
            <person name="Katagiri S."/>
            <person name="Kikuta A."/>
            <person name="Kobayashi H."/>
            <person name="Kobayashi N."/>
            <person name="Machita K."/>
            <person name="Maehara T."/>
            <person name="Masukawa M."/>
            <person name="Mizubayashi T."/>
            <person name="Mukai Y."/>
            <person name="Nagasaki H."/>
            <person name="Nagata Y."/>
            <person name="Naito S."/>
            <person name="Nakashima M."/>
            <person name="Nakama Y."/>
            <person name="Nakamichi Y."/>
            <person name="Nakamura M."/>
            <person name="Meguro A."/>
            <person name="Negishi M."/>
            <person name="Ohta I."/>
            <person name="Ohta T."/>
            <person name="Okamoto M."/>
            <person name="Ono N."/>
            <person name="Saji S."/>
            <person name="Sakaguchi M."/>
            <person name="Sakai K."/>
            <person name="Shibata M."/>
            <person name="Shimokawa T."/>
            <person name="Song J."/>
            <person name="Takazaki Y."/>
            <person name="Terasawa K."/>
            <person name="Tsugane M."/>
            <person name="Tsuji K."/>
            <person name="Ueda S."/>
            <person name="Waki K."/>
            <person name="Yamagata H."/>
            <person name="Yamamoto M."/>
            <person name="Yamamoto S."/>
            <person name="Yamane H."/>
            <person name="Yoshiki S."/>
            <person name="Yoshihara R."/>
            <person name="Yukawa K."/>
            <person name="Zhong H."/>
            <person name="Yano M."/>
            <person name="Yuan Q."/>
            <person name="Ouyang S."/>
            <person name="Liu J."/>
            <person name="Jones K.M."/>
            <person name="Gansberger K."/>
            <person name="Moffat K."/>
            <person name="Hill J."/>
            <person name="Bera J."/>
            <person name="Fadrosh D."/>
            <person name="Jin S."/>
            <person name="Johri S."/>
            <person name="Kim M."/>
            <person name="Overton L."/>
            <person name="Reardon M."/>
            <person name="Tsitrin T."/>
            <person name="Vuong H."/>
            <person name="Weaver B."/>
            <person name="Ciecko A."/>
            <person name="Tallon L."/>
            <person name="Jackson J."/>
            <person name="Pai G."/>
            <person name="Aken S.V."/>
            <person name="Utterback T."/>
            <person name="Reidmuller S."/>
            <person name="Feldblyum T."/>
            <person name="Hsiao J."/>
            <person name="Zismann V."/>
            <person name="Iobst S."/>
            <person name="de Vazeille A.R."/>
            <person name="Buell C.R."/>
            <person name="Ying K."/>
            <person name="Li Y."/>
            <person name="Lu T."/>
            <person name="Huang Y."/>
            <person name="Zhao Q."/>
            <person name="Feng Q."/>
            <person name="Zhang L."/>
            <person name="Zhu J."/>
            <person name="Weng Q."/>
            <person name="Mu J."/>
            <person name="Lu Y."/>
            <person name="Fan D."/>
            <person name="Liu Y."/>
            <person name="Guan J."/>
            <person name="Zhang Y."/>
            <person name="Yu S."/>
            <person name="Liu X."/>
            <person name="Zhang Y."/>
            <person name="Hong G."/>
            <person name="Han B."/>
            <person name="Choisne N."/>
            <person name="Demange N."/>
            <person name="Orjeda G."/>
            <person name="Samain S."/>
            <person name="Cattolico L."/>
            <person name="Pelletier E."/>
            <person name="Couloux A."/>
            <person name="Segurens B."/>
            <person name="Wincker P."/>
            <person name="D'Hont A."/>
            <person name="Scarpelli C."/>
            <person name="Weissenbach J."/>
            <person name="Salanoubat M."/>
            <person name="Quetier F."/>
            <person name="Yu Y."/>
            <person name="Kim H.R."/>
            <person name="Rambo T."/>
            <person name="Currie J."/>
            <person name="Collura K."/>
            <person name="Luo M."/>
            <person name="Yang T."/>
            <person name="Ammiraju J.S.S."/>
            <person name="Engler F."/>
            <person name="Soderlund C."/>
            <person name="Wing R.A."/>
            <person name="Palmer L.E."/>
            <person name="de la Bastide M."/>
            <person name="Spiegel L."/>
            <person name="Nascimento L."/>
            <person name="Zutavern T."/>
            <person name="O'Shaughnessy A."/>
            <person name="Dike S."/>
            <person name="Dedhia N."/>
            <person name="Preston R."/>
            <person name="Balija V."/>
            <person name="McCombie W.R."/>
            <person name="Chow T."/>
            <person name="Chen H."/>
            <person name="Chung M."/>
            <person name="Chen C."/>
            <person name="Shaw J."/>
            <person name="Wu H."/>
            <person name="Hsiao K."/>
            <person name="Chao Y."/>
            <person name="Chu M."/>
            <person name="Cheng C."/>
            <person name="Hour A."/>
            <person name="Lee P."/>
            <person name="Lin S."/>
            <person name="Lin Y."/>
            <person name="Liou J."/>
            <person name="Liu S."/>
            <person name="Hsing Y."/>
            <person name="Raghuvanshi S."/>
            <person name="Mohanty A."/>
            <person name="Bharti A.K."/>
            <person name="Gaur A."/>
            <person name="Gupta V."/>
            <person name="Kumar D."/>
            <person name="Ravi V."/>
            <person name="Vij S."/>
            <person name="Kapur A."/>
            <person name="Khurana P."/>
            <person name="Khurana P."/>
            <person name="Khurana J.P."/>
            <person name="Tyagi A.K."/>
            <person name="Gaikwad K."/>
            <person name="Singh A."/>
            <person name="Dalal V."/>
            <person name="Srivastava S."/>
            <person name="Dixit A."/>
            <person name="Pal A.K."/>
            <person name="Ghazi I.A."/>
            <person name="Yadav M."/>
            <person name="Pandit A."/>
            <person name="Bhargava A."/>
            <person name="Sureshbabu K."/>
            <person name="Batra K."/>
            <person name="Sharma T.R."/>
            <person name="Mohapatra T."/>
            <person name="Singh N.K."/>
            <person name="Messing J."/>
            <person name="Nelson A.B."/>
            <person name="Fuks G."/>
            <person name="Kavchok S."/>
            <person name="Keizer G."/>
            <person name="Linton E."/>
            <person name="Llaca V."/>
            <person name="Song R."/>
            <person name="Tanyolac B."/>
            <person name="Young S."/>
            <person name="Ho-Il K."/>
            <person name="Hahn J.H."/>
            <person name="Sangsakoo G."/>
            <person name="Vanavichit A."/>
            <person name="de Mattos Luiz.A.T."/>
            <person name="Zimmer P.D."/>
            <person name="Malone G."/>
            <person name="Dellagostin O."/>
            <person name="de Oliveira A.C."/>
            <person name="Bevan M."/>
            <person name="Bancroft I."/>
            <person name="Minx P."/>
            <person name="Cordum H."/>
            <person name="Wilson R."/>
            <person name="Cheng Z."/>
            <person name="Jin W."/>
            <person name="Jiang J."/>
            <person name="Leong S.A."/>
            <person name="Iwama H."/>
            <person name="Gojobori T."/>
            <person name="Itoh T."/>
            <person name="Niimura Y."/>
            <person name="Fujii Y."/>
            <person name="Habara T."/>
            <person name="Sakai H."/>
            <person name="Sato Y."/>
            <person name="Wilson G."/>
            <person name="Kumar K."/>
            <person name="McCouch S."/>
            <person name="Juretic N."/>
            <person name="Hoen D."/>
            <person name="Wright S."/>
            <person name="Bruskiewich R."/>
            <person name="Bureau T."/>
            <person name="Miyao A."/>
            <person name="Hirochika H."/>
            <person name="Nishikawa T."/>
            <person name="Kadowaki K."/>
            <person name="Sugiura M."/>
            <person name="Burr B."/>
            <person name="Sasaki T."/>
        </authorList>
    </citation>
    <scope>NUCLEOTIDE SEQUENCE [LARGE SCALE GENOMIC DNA]</scope>
    <source>
        <strain evidence="4">cv. Nipponbare</strain>
    </source>
</reference>
<reference evidence="3" key="5">
    <citation type="journal article" date="2007" name="Genome Res.">
        <title>Curated Genome Annotation of Oryza sativa ssp. japonica and Comparative Genome Analysis with Arabidopsis thaliana.</title>
        <authorList>
            <consortium name="The Rice Annotation Project (RAP)"/>
            <person name="Itoh T."/>
            <person name="Tanaka T."/>
            <person name="Barrero R.A."/>
            <person name="Yamasaki C."/>
            <person name="Fujii Y."/>
            <person name="Hilton P.B."/>
            <person name="Antonio B.A."/>
            <person name="Aono H."/>
            <person name="Apweiler R."/>
            <person name="Bruskiewich R."/>
            <person name="Bureau T."/>
            <person name="Burr F."/>
            <person name="Costa de Oliveira A."/>
            <person name="Fuks G."/>
            <person name="Habara T."/>
            <person name="Haberer G."/>
            <person name="Han B."/>
            <person name="Harada E."/>
            <person name="Hiraki A.T."/>
            <person name="Hirochika H."/>
            <person name="Hoen D."/>
            <person name="Hokari H."/>
            <person name="Hosokawa S."/>
            <person name="Hsing Y."/>
            <person name="Ikawa H."/>
            <person name="Ikeo K."/>
            <person name="Imanishi T."/>
            <person name="Ito Y."/>
            <person name="Jaiswal P."/>
            <person name="Kanno M."/>
            <person name="Kawahara Y."/>
            <person name="Kawamura T."/>
            <person name="Kawashima H."/>
            <person name="Khurana J.P."/>
            <person name="Kikuchi S."/>
            <person name="Komatsu S."/>
            <person name="Koyanagi K.O."/>
            <person name="Kubooka H."/>
            <person name="Lieberherr D."/>
            <person name="Lin Y.C."/>
            <person name="Lonsdale D."/>
            <person name="Matsumoto T."/>
            <person name="Matsuya A."/>
            <person name="McCombie W.R."/>
            <person name="Messing J."/>
            <person name="Miyao A."/>
            <person name="Mulder N."/>
            <person name="Nagamura Y."/>
            <person name="Nam J."/>
            <person name="Namiki N."/>
            <person name="Numa H."/>
            <person name="Nurimoto S."/>
            <person name="O'donovan C."/>
            <person name="Ohyanagi H."/>
            <person name="Okido T."/>
            <person name="Oota S."/>
            <person name="Osato N."/>
            <person name="Palmer L.E."/>
            <person name="Quetier F."/>
            <person name="Raghuvanshi S."/>
            <person name="Saichi N."/>
            <person name="Sakai H."/>
            <person name="Sakai Y."/>
            <person name="Sakata K."/>
            <person name="Sakurai T."/>
            <person name="Sato F."/>
            <person name="Sato Y."/>
            <person name="Schoof H."/>
            <person name="Seki M."/>
            <person name="Shibata M."/>
            <person name="Shimizu Y."/>
            <person name="Shinozaki K."/>
            <person name="Shinso Y."/>
            <person name="Singh N.K."/>
            <person name="Smith-White B."/>
            <person name="Takeda J."/>
            <person name="Tanino M."/>
            <person name="Tatusova T."/>
            <person name="Thongjuea S."/>
            <person name="Todokoro F."/>
            <person name="Tsugane M."/>
            <person name="Tyagi A.K."/>
            <person name="Vanavichit A."/>
            <person name="Wang A."/>
            <person name="Wing R.A."/>
            <person name="Yamaguchi K."/>
            <person name="Yamamoto M."/>
            <person name="Yamamoto N."/>
            <person name="Yu Y."/>
            <person name="Zhang H."/>
            <person name="Zhao Q."/>
            <person name="Higo K."/>
            <person name="Burr B."/>
            <person name="Gojobori T."/>
            <person name="Sasaki T."/>
        </authorList>
    </citation>
    <scope>NUCLEOTIDE SEQUENCE</scope>
</reference>
<accession>Q6K1Y3</accession>
<proteinExistence type="predicted"/>
<reference evidence="3" key="9">
    <citation type="submission" date="2012-08" db="EMBL/GenBank/DDBJ databases">
        <title>The Second Rice Annotation Project Meeting (RAP2).</title>
        <authorList>
            <consortium name="The Rice Annotation Project (RAP)"/>
        </authorList>
    </citation>
    <scope>NUCLEOTIDE SEQUENCE</scope>
</reference>
<protein>
    <submittedName>
        <fullName evidence="3">Os02g0608200 protein</fullName>
    </submittedName>
</protein>
<reference evidence="3" key="4">
    <citation type="journal article" date="2006" name="Nucleic Acids Res.">
        <title>The Rice Annotation Project Database (RAP-DB): hub for Oryza sativa ssp. japonica genome information.</title>
        <authorList>
            <person name="Ohyanagi H."/>
            <person name="Tanaka T."/>
            <person name="Sakai H."/>
            <person name="Shigemoto Y."/>
            <person name="Yamaguchi K."/>
            <person name="Habara T."/>
            <person name="Fujii Y."/>
            <person name="Antonio B.A."/>
            <person name="Nagamura Y."/>
            <person name="Imanishi T."/>
            <person name="Ikeo K."/>
            <person name="Itoh T."/>
            <person name="Gojobori T."/>
            <person name="Sasaki T."/>
        </authorList>
    </citation>
    <scope>NUCLEOTIDE SEQUENCE</scope>
</reference>
<sequence length="84" mass="9850">MVHARFYGFKFEEHKQYAGASFLIYFHIFRVHHCLILGNTLTASCCYYLYSEREVLTVSAGRFILQDTIHLLYHGSVNKSLIIF</sequence>
<evidence type="ECO:0000313" key="3">
    <source>
        <dbReference type="EMBL" id="BAF09299.1"/>
    </source>
</evidence>
<dbReference type="AlphaFoldDB" id="Q6K1Y3"/>
<name>Q6K1Y3_ORYSJ</name>
<evidence type="ECO:0000313" key="1">
    <source>
        <dbReference type="EMBL" id="BAD19588.1"/>
    </source>
</evidence>
<reference evidence="4" key="7">
    <citation type="journal article" date="2008" name="Nucleic Acids Res.">
        <title>The rice annotation project database (RAP-DB): 2008 update.</title>
        <authorList>
            <consortium name="The rice annotation project (RAP)"/>
        </authorList>
    </citation>
    <scope>GENOME REANNOTATION</scope>
    <source>
        <strain evidence="4">cv. Nipponbare</strain>
    </source>
</reference>
<dbReference type="EMBL" id="AP008208">
    <property type="protein sequence ID" value="BAF09299.1"/>
    <property type="molecule type" value="Genomic_DNA"/>
</dbReference>
<dbReference type="EMBL" id="AP006438">
    <property type="protein sequence ID" value="BAD20148.1"/>
    <property type="molecule type" value="Genomic_DNA"/>
</dbReference>
<evidence type="ECO:0000313" key="2">
    <source>
        <dbReference type="EMBL" id="BAD20148.1"/>
    </source>
</evidence>
<dbReference type="KEGG" id="dosa:Os02g0608200"/>
<gene>
    <name evidence="3" type="ordered locus">Os02g0608200</name>
    <name evidence="2" type="ORF">OSJNBa0030C08.29</name>
    <name evidence="1" type="ORF">P0496E03.2</name>
</gene>
<evidence type="ECO:0000313" key="4">
    <source>
        <dbReference type="Proteomes" id="UP000000763"/>
    </source>
</evidence>
<reference evidence="1" key="1">
    <citation type="submission" date="2002-03" db="EMBL/GenBank/DDBJ databases">
        <title>Oryza sativa nipponbare(GA3) genomic DNA, chromosome 2, PAC clone:P0496E03.</title>
        <authorList>
            <person name="Sasaki T."/>
            <person name="Matsumoto T."/>
            <person name="Yamamoto K."/>
        </authorList>
    </citation>
    <scope>NUCLEOTIDE SEQUENCE</scope>
</reference>
<dbReference type="Proteomes" id="UP000000763">
    <property type="component" value="Chromosome 2"/>
</dbReference>
<reference evidence="2" key="2">
    <citation type="submission" date="2003-05" db="EMBL/GenBank/DDBJ databases">
        <title>Oryza sativa nipponbare(GA3) genomic DNA, chromosome 2, BAC clone:OSJNBa0030C08.</title>
        <authorList>
            <person name="Sasaki T."/>
            <person name="Matsumoto T."/>
            <person name="Katayose Y."/>
        </authorList>
    </citation>
    <scope>NUCLEOTIDE SEQUENCE</scope>
</reference>
<reference evidence="3" key="6">
    <citation type="journal article" date="2008" name="Nucleic Acids Res.">
        <title>The Rice Annotation Project Database (RAP-DB): 2008 update.</title>
        <authorList>
            <consortium name="The Rice Annotation Project (RAP)"/>
            <person name="Tanaka T."/>
            <person name="Antonio B.A."/>
            <person name="Kikuchi S."/>
            <person name="Matsumoto T."/>
            <person name="Nagamura Y."/>
            <person name="Numa H."/>
            <person name="Sakai H."/>
            <person name="Wu J."/>
            <person name="Itoh T."/>
            <person name="Sasaki T."/>
            <person name="Aono R."/>
            <person name="Fujii Y."/>
            <person name="Habara T."/>
            <person name="Harada E."/>
            <person name="Kanno M."/>
            <person name="Kawahara Y."/>
            <person name="Kawashima H."/>
            <person name="Kubooka H."/>
            <person name="Matsuya A."/>
            <person name="Nakaoka H."/>
            <person name="Saichi N."/>
            <person name="Sanbonmatsu R."/>
            <person name="Sato Y."/>
            <person name="Shinso Y."/>
            <person name="Suzuki M."/>
            <person name="Takeda J."/>
            <person name="Tanino M."/>
            <person name="Todokoro F."/>
            <person name="Yamaguchi K."/>
            <person name="Yamamoto N."/>
            <person name="Yamasaki C."/>
            <person name="Imanishi T."/>
            <person name="Okido T."/>
            <person name="Tada M."/>
            <person name="Ikeo K."/>
            <person name="Tateno Y."/>
            <person name="Gojobori T."/>
            <person name="Lin Y.C."/>
            <person name="Wei F.J."/>
            <person name="Hsing Y.I."/>
            <person name="Zhao Q."/>
            <person name="Han B."/>
            <person name="Kramer M.R."/>
            <person name="McCombie R.W."/>
            <person name="Lonsdale D."/>
            <person name="O'Donovan C.C."/>
            <person name="Whitfield E.J."/>
            <person name="Apweiler R."/>
            <person name="Koyanagi K.O."/>
            <person name="Khurana J.P."/>
            <person name="Raghuvanshi S."/>
            <person name="Singh N.K."/>
            <person name="Tyagi A.K."/>
            <person name="Haberer G."/>
            <person name="Fujisawa M."/>
            <person name="Hosokawa S."/>
            <person name="Ito Y."/>
            <person name="Ikawa H."/>
            <person name="Shibata M."/>
            <person name="Yamamoto M."/>
            <person name="Bruskiewich R.M."/>
            <person name="Hoen D.R."/>
            <person name="Bureau TE."/>
            <person name="Namiki N."/>
            <person name="Ohyanagi H."/>
            <person name="Sakai Y."/>
            <person name="Nobushima S."/>
            <person name="Sakata K."/>
            <person name="Barrero R.A."/>
            <person name="Sato Y."/>
            <person name="Souvorov A."/>
            <person name="Smith-White B."/>
            <person name="Tatusova T."/>
            <person name="An S."/>
            <person name="An G."/>
            <person name="OOta S."/>
            <person name="Fuks G."/>
            <person name="Messing J."/>
            <person name="Christie K.R."/>
            <person name="Lieberherr D."/>
            <person name="Kim H."/>
            <person name="Zuccolo A."/>
            <person name="Wing R.A."/>
            <person name="Nobuta K."/>
            <person name="Green P.J."/>
            <person name="Lu C."/>
            <person name="Meyers BC."/>
            <person name="Chaparro C."/>
            <person name="Piegu B."/>
            <person name="Panaud O."/>
            <person name="Echeverria M."/>
        </authorList>
    </citation>
    <scope>NUCLEOTIDE SEQUENCE</scope>
</reference>
<reference evidence="3" key="8">
    <citation type="submission" date="2012-08" db="EMBL/GenBank/DDBJ databases">
        <title>Oryza sativa nipponbare(GA3) genomic DNA, chromosome 2.</title>
        <authorList>
            <consortium name="IRGSP(International Rice Genome Sequencing Project)"/>
        </authorList>
    </citation>
    <scope>NUCLEOTIDE SEQUENCE</scope>
</reference>